<dbReference type="Proteomes" id="UP000327157">
    <property type="component" value="Unassembled WGS sequence"/>
</dbReference>
<proteinExistence type="predicted"/>
<gene>
    <name evidence="2" type="ORF">D8674_038649</name>
</gene>
<feature type="compositionally biased region" description="Basic and acidic residues" evidence="1">
    <location>
        <begin position="75"/>
        <end position="93"/>
    </location>
</feature>
<feature type="compositionally biased region" description="Basic residues" evidence="1">
    <location>
        <begin position="28"/>
        <end position="41"/>
    </location>
</feature>
<feature type="compositionally biased region" description="Basic and acidic residues" evidence="1">
    <location>
        <begin position="1"/>
        <end position="15"/>
    </location>
</feature>
<protein>
    <submittedName>
        <fullName evidence="2">Uncharacterized protein</fullName>
    </submittedName>
</protein>
<accession>A0A5N5I2H9</accession>
<sequence>MDNAKPIEESVKQLSEDDDDFVDPPPASKKRKMEKQLKQQKKLVLEHEDPEEDETVVGPKQVDKKDAKAKKDKPAKKLDDDVRTISDFLDKGDDQTNDEYIQVILAAWKIKPQRKGGEQNENEDHFDTRVGSQSIFDDQNVAHDTAYPTVEKEERNADITNMDAIEIDRVITVQKETPSTSIEESIPLMQEVAVQK</sequence>
<reference evidence="2 3" key="1">
    <citation type="submission" date="2019-09" db="EMBL/GenBank/DDBJ databases">
        <authorList>
            <person name="Ou C."/>
        </authorList>
    </citation>
    <scope>NUCLEOTIDE SEQUENCE [LARGE SCALE GENOMIC DNA]</scope>
    <source>
        <strain evidence="2">S2</strain>
        <tissue evidence="2">Leaf</tissue>
    </source>
</reference>
<keyword evidence="3" id="KW-1185">Reference proteome</keyword>
<evidence type="ECO:0000256" key="1">
    <source>
        <dbReference type="SAM" id="MobiDB-lite"/>
    </source>
</evidence>
<reference evidence="2 3" key="2">
    <citation type="submission" date="2019-11" db="EMBL/GenBank/DDBJ databases">
        <title>A de novo genome assembly of a pear dwarfing rootstock.</title>
        <authorList>
            <person name="Wang F."/>
            <person name="Wang J."/>
            <person name="Li S."/>
            <person name="Zhang Y."/>
            <person name="Fang M."/>
            <person name="Ma L."/>
            <person name="Zhao Y."/>
            <person name="Jiang S."/>
        </authorList>
    </citation>
    <scope>NUCLEOTIDE SEQUENCE [LARGE SCALE GENOMIC DNA]</scope>
    <source>
        <strain evidence="2">S2</strain>
        <tissue evidence="2">Leaf</tissue>
    </source>
</reference>
<comment type="caution">
    <text evidence="2">The sequence shown here is derived from an EMBL/GenBank/DDBJ whole genome shotgun (WGS) entry which is preliminary data.</text>
</comment>
<feature type="region of interest" description="Disordered" evidence="1">
    <location>
        <begin position="1"/>
        <end position="93"/>
    </location>
</feature>
<dbReference type="AlphaFoldDB" id="A0A5N5I2H9"/>
<evidence type="ECO:0000313" key="3">
    <source>
        <dbReference type="Proteomes" id="UP000327157"/>
    </source>
</evidence>
<organism evidence="2 3">
    <name type="scientific">Pyrus ussuriensis x Pyrus communis</name>
    <dbReference type="NCBI Taxonomy" id="2448454"/>
    <lineage>
        <taxon>Eukaryota</taxon>
        <taxon>Viridiplantae</taxon>
        <taxon>Streptophyta</taxon>
        <taxon>Embryophyta</taxon>
        <taxon>Tracheophyta</taxon>
        <taxon>Spermatophyta</taxon>
        <taxon>Magnoliopsida</taxon>
        <taxon>eudicotyledons</taxon>
        <taxon>Gunneridae</taxon>
        <taxon>Pentapetalae</taxon>
        <taxon>rosids</taxon>
        <taxon>fabids</taxon>
        <taxon>Rosales</taxon>
        <taxon>Rosaceae</taxon>
        <taxon>Amygdaloideae</taxon>
        <taxon>Maleae</taxon>
        <taxon>Pyrus</taxon>
    </lineage>
</organism>
<evidence type="ECO:0000313" key="2">
    <source>
        <dbReference type="EMBL" id="KAB2631860.1"/>
    </source>
</evidence>
<feature type="region of interest" description="Disordered" evidence="1">
    <location>
        <begin position="132"/>
        <end position="158"/>
    </location>
</feature>
<name>A0A5N5I2H9_9ROSA</name>
<dbReference type="EMBL" id="SMOL01000135">
    <property type="protein sequence ID" value="KAB2631860.1"/>
    <property type="molecule type" value="Genomic_DNA"/>
</dbReference>